<accession>A0A9Q0DY75</accession>
<evidence type="ECO:0000256" key="1">
    <source>
        <dbReference type="SAM" id="MobiDB-lite"/>
    </source>
</evidence>
<gene>
    <name evidence="2" type="ORF">NHX12_004014</name>
</gene>
<sequence length="89" mass="9447">MIIIISVASERGGGGPAGRWSLPVEGTEGTDHLKTKSLFGFFSSALKNPPSKNPALLFFSKDGAEQKKTPESVGKTDRGIADSDQNKQI</sequence>
<evidence type="ECO:0000313" key="3">
    <source>
        <dbReference type="Proteomes" id="UP001148018"/>
    </source>
</evidence>
<dbReference type="EMBL" id="JANIIK010000111">
    <property type="protein sequence ID" value="KAJ3594707.1"/>
    <property type="molecule type" value="Genomic_DNA"/>
</dbReference>
<feature type="compositionally biased region" description="Basic and acidic residues" evidence="1">
    <location>
        <begin position="62"/>
        <end position="89"/>
    </location>
</feature>
<keyword evidence="3" id="KW-1185">Reference proteome</keyword>
<reference evidence="2" key="1">
    <citation type="submission" date="2022-07" db="EMBL/GenBank/DDBJ databases">
        <title>Chromosome-level genome of Muraenolepis orangiensis.</title>
        <authorList>
            <person name="Kim J."/>
        </authorList>
    </citation>
    <scope>NUCLEOTIDE SEQUENCE</scope>
    <source>
        <strain evidence="2">KU_S4_2022</strain>
        <tissue evidence="2">Muscle</tissue>
    </source>
</reference>
<feature type="region of interest" description="Disordered" evidence="1">
    <location>
        <begin position="59"/>
        <end position="89"/>
    </location>
</feature>
<evidence type="ECO:0000313" key="2">
    <source>
        <dbReference type="EMBL" id="KAJ3594707.1"/>
    </source>
</evidence>
<name>A0A9Q0DY75_9TELE</name>
<organism evidence="2 3">
    <name type="scientific">Muraenolepis orangiensis</name>
    <name type="common">Patagonian moray cod</name>
    <dbReference type="NCBI Taxonomy" id="630683"/>
    <lineage>
        <taxon>Eukaryota</taxon>
        <taxon>Metazoa</taxon>
        <taxon>Chordata</taxon>
        <taxon>Craniata</taxon>
        <taxon>Vertebrata</taxon>
        <taxon>Euteleostomi</taxon>
        <taxon>Actinopterygii</taxon>
        <taxon>Neopterygii</taxon>
        <taxon>Teleostei</taxon>
        <taxon>Neoteleostei</taxon>
        <taxon>Acanthomorphata</taxon>
        <taxon>Zeiogadaria</taxon>
        <taxon>Gadariae</taxon>
        <taxon>Gadiformes</taxon>
        <taxon>Muraenolepidoidei</taxon>
        <taxon>Muraenolepididae</taxon>
        <taxon>Muraenolepis</taxon>
    </lineage>
</organism>
<protein>
    <submittedName>
        <fullName evidence="2">Uncharacterized protein</fullName>
    </submittedName>
</protein>
<dbReference type="Proteomes" id="UP001148018">
    <property type="component" value="Unassembled WGS sequence"/>
</dbReference>
<dbReference type="AlphaFoldDB" id="A0A9Q0DY75"/>
<comment type="caution">
    <text evidence="2">The sequence shown here is derived from an EMBL/GenBank/DDBJ whole genome shotgun (WGS) entry which is preliminary data.</text>
</comment>
<proteinExistence type="predicted"/>